<dbReference type="PANTHER" id="PTHR43649">
    <property type="entry name" value="ARABINOSE-BINDING PROTEIN-RELATED"/>
    <property type="match status" value="1"/>
</dbReference>
<feature type="compositionally biased region" description="Basic and acidic residues" evidence="1">
    <location>
        <begin position="50"/>
        <end position="59"/>
    </location>
</feature>
<evidence type="ECO:0000313" key="4">
    <source>
        <dbReference type="Proteomes" id="UP000236151"/>
    </source>
</evidence>
<name>A0A2K2FNE8_9CLOT</name>
<feature type="chain" id="PRO_5039420912" description="ABC transporter substrate-binding protein" evidence="2">
    <location>
        <begin position="24"/>
        <end position="653"/>
    </location>
</feature>
<evidence type="ECO:0008006" key="5">
    <source>
        <dbReference type="Google" id="ProtNLM"/>
    </source>
</evidence>
<dbReference type="SUPFAM" id="SSF53850">
    <property type="entry name" value="Periplasmic binding protein-like II"/>
    <property type="match status" value="1"/>
</dbReference>
<dbReference type="AlphaFoldDB" id="A0A2K2FNE8"/>
<feature type="compositionally biased region" description="Basic and acidic residues" evidence="1">
    <location>
        <begin position="28"/>
        <end position="40"/>
    </location>
</feature>
<accession>A0A2K2FNE8</accession>
<comment type="caution">
    <text evidence="3">The sequence shown here is derived from an EMBL/GenBank/DDBJ whole genome shotgun (WGS) entry which is preliminary data.</text>
</comment>
<organism evidence="3 4">
    <name type="scientific">Clostridium thermosuccinogenes</name>
    <dbReference type="NCBI Taxonomy" id="84032"/>
    <lineage>
        <taxon>Bacteria</taxon>
        <taxon>Bacillati</taxon>
        <taxon>Bacillota</taxon>
        <taxon>Clostridia</taxon>
        <taxon>Eubacteriales</taxon>
        <taxon>Clostridiaceae</taxon>
        <taxon>Clostridium</taxon>
    </lineage>
</organism>
<feature type="region of interest" description="Disordered" evidence="1">
    <location>
        <begin position="28"/>
        <end position="72"/>
    </location>
</feature>
<dbReference type="OrthoDB" id="2491264at2"/>
<dbReference type="PANTHER" id="PTHR43649:SF12">
    <property type="entry name" value="DIACETYLCHITOBIOSE BINDING PROTEIN DASA"/>
    <property type="match status" value="1"/>
</dbReference>
<dbReference type="Proteomes" id="UP000236151">
    <property type="component" value="Unassembled WGS sequence"/>
</dbReference>
<proteinExistence type="predicted"/>
<sequence>MLKSHKKLAALLLSATLLMSSFAGCDKKTEEKVNSKEDSKQTQQTATSEVKTEEVKSDELIPGLSTAKDSSDLPDWTGKQLKLKVWYAHGSGGDARKTSAQDVFRAEVKRVTGIELDPEGSFDNSGQTGEQKLAMIIASKDFPDIVYNVPDISKVVRGDLLYDLTDLVEKYCPDIIKALPADKLPGLWDQPGINGGIEGKIYGLPMRVDPKWFNILDPEFAKENEIPFGDNTPFLWVREDILKKIYPQAKTVQEIEELYVQRGGKFTKEDLYDVPLNSREDVIQFFYEIKKLGIKEDGKDVEPLFLFSGGDNWPLMSVLTGGLYGWFPENNYFTYWDNITKKVEYMFKQPFFKEALHTWNKLVRDGIVPKECFIDNAAAFNQKRDTGMYATSYAWLAPDRAKLESAGKPVYRRVYFNFKGDTEGRFVQMTGAAGSGSHTYYIFKDSVKEEDVPQILTYFNYLWTEAGMKASVWGPRSAGLFTEDANGKRKYVDKDLEDCMAYGKANEKGLYYGIANFYNTSLISWPWIVRPDLNKFRADFMYDKEVKASDGFNKFNQYTGIVDPIKRVESLPCAIWNFPELEGVKKQTASRKTFEDAMLKVLAATSEEEFEKLYDEFIKIAETTCGMDDKLLEEINREYSENYNKEYMKNLLK</sequence>
<dbReference type="EMBL" id="NIOJ01000001">
    <property type="protein sequence ID" value="PNU01598.1"/>
    <property type="molecule type" value="Genomic_DNA"/>
</dbReference>
<feature type="signal peptide" evidence="2">
    <location>
        <begin position="1"/>
        <end position="23"/>
    </location>
</feature>
<dbReference type="InterPro" id="IPR050490">
    <property type="entry name" value="Bact_solute-bd_prot1"/>
</dbReference>
<evidence type="ECO:0000313" key="3">
    <source>
        <dbReference type="EMBL" id="PNU01598.1"/>
    </source>
</evidence>
<dbReference type="RefSeq" id="WP_103079827.1">
    <property type="nucleotide sequence ID" value="NZ_CP021850.1"/>
</dbReference>
<dbReference type="KEGG" id="cthd:CDO33_16895"/>
<dbReference type="PROSITE" id="PS51257">
    <property type="entry name" value="PROKAR_LIPOPROTEIN"/>
    <property type="match status" value="1"/>
</dbReference>
<evidence type="ECO:0000256" key="2">
    <source>
        <dbReference type="SAM" id="SignalP"/>
    </source>
</evidence>
<keyword evidence="2" id="KW-0732">Signal</keyword>
<reference evidence="4" key="1">
    <citation type="submission" date="2017-06" db="EMBL/GenBank/DDBJ databases">
        <title>Investigating the central metabolism of Clostridium thermosuccinogenes.</title>
        <authorList>
            <person name="Koendjbiharie J.G."/>
            <person name="Van Kranenburg R."/>
            <person name="Vriesendorp B."/>
        </authorList>
    </citation>
    <scope>NUCLEOTIDE SEQUENCE [LARGE SCALE GENOMIC DNA]</scope>
    <source>
        <strain evidence="4">DSM 5806</strain>
    </source>
</reference>
<evidence type="ECO:0000256" key="1">
    <source>
        <dbReference type="SAM" id="MobiDB-lite"/>
    </source>
</evidence>
<gene>
    <name evidence="3" type="ORF">CDQ84_00905</name>
</gene>
<protein>
    <recommendedName>
        <fullName evidence="5">ABC transporter substrate-binding protein</fullName>
    </recommendedName>
</protein>
<keyword evidence="4" id="KW-1185">Reference proteome</keyword>
<dbReference type="Gene3D" id="3.40.190.10">
    <property type="entry name" value="Periplasmic binding protein-like II"/>
    <property type="match status" value="2"/>
</dbReference>